<keyword evidence="7 9" id="KW-1133">Transmembrane helix</keyword>
<evidence type="ECO:0000256" key="9">
    <source>
        <dbReference type="SAM" id="Phobius"/>
    </source>
</evidence>
<keyword evidence="8 9" id="KW-0472">Membrane</keyword>
<keyword evidence="6" id="KW-0283">Flagellar rotation</keyword>
<keyword evidence="3" id="KW-0813">Transport</keyword>
<reference evidence="12 13" key="1">
    <citation type="submission" date="2018-06" db="EMBL/GenBank/DDBJ databases">
        <title>Complete Genome Sequence of Desulfobacter hydrogenophilus (DSM3380).</title>
        <authorList>
            <person name="Marietou A."/>
            <person name="Schreiber L."/>
            <person name="Marshall I."/>
            <person name="Jorgensen B."/>
        </authorList>
    </citation>
    <scope>NUCLEOTIDE SEQUENCE [LARGE SCALE GENOMIC DNA]</scope>
    <source>
        <strain evidence="12 13">DSM 3380</strain>
    </source>
</reference>
<evidence type="ECO:0000313" key="14">
    <source>
        <dbReference type="Proteomes" id="UP000293902"/>
    </source>
</evidence>
<name>A0A328FGH7_9BACT</name>
<organism evidence="12 13">
    <name type="scientific">Desulfobacter hydrogenophilus</name>
    <dbReference type="NCBI Taxonomy" id="2291"/>
    <lineage>
        <taxon>Bacteria</taxon>
        <taxon>Pseudomonadati</taxon>
        <taxon>Thermodesulfobacteriota</taxon>
        <taxon>Desulfobacteria</taxon>
        <taxon>Desulfobacterales</taxon>
        <taxon>Desulfobacteraceae</taxon>
        <taxon>Desulfobacter</taxon>
    </lineage>
</organism>
<keyword evidence="12" id="KW-0966">Cell projection</keyword>
<dbReference type="InterPro" id="IPR002898">
    <property type="entry name" value="MotA_ExbB_proton_chnl"/>
</dbReference>
<evidence type="ECO:0000256" key="2">
    <source>
        <dbReference type="ARBA" id="ARBA00008038"/>
    </source>
</evidence>
<dbReference type="AlphaFoldDB" id="A0A328FGH7"/>
<evidence type="ECO:0000256" key="4">
    <source>
        <dbReference type="ARBA" id="ARBA00022475"/>
    </source>
</evidence>
<feature type="domain" description="MotA/TolQ/ExbB proton channel" evidence="10">
    <location>
        <begin position="98"/>
        <end position="215"/>
    </location>
</feature>
<comment type="subcellular location">
    <subcellularLocation>
        <location evidence="1">Cell membrane</location>
        <topology evidence="1">Multi-pass membrane protein</topology>
    </subcellularLocation>
</comment>
<evidence type="ECO:0000256" key="3">
    <source>
        <dbReference type="ARBA" id="ARBA00022448"/>
    </source>
</evidence>
<evidence type="ECO:0000313" key="11">
    <source>
        <dbReference type="EMBL" id="QBH12158.1"/>
    </source>
</evidence>
<dbReference type="OrthoDB" id="4045at2"/>
<dbReference type="InterPro" id="IPR000540">
    <property type="entry name" value="Flag_MotA_CS"/>
</dbReference>
<dbReference type="Proteomes" id="UP000248798">
    <property type="component" value="Unassembled WGS sequence"/>
</dbReference>
<feature type="transmembrane region" description="Helical" evidence="9">
    <location>
        <begin position="35"/>
        <end position="54"/>
    </location>
</feature>
<evidence type="ECO:0000313" key="12">
    <source>
        <dbReference type="EMBL" id="RAM03519.1"/>
    </source>
</evidence>
<dbReference type="InterPro" id="IPR047055">
    <property type="entry name" value="MotA-like"/>
</dbReference>
<evidence type="ECO:0000256" key="8">
    <source>
        <dbReference type="ARBA" id="ARBA00023136"/>
    </source>
</evidence>
<dbReference type="GO" id="GO:0071978">
    <property type="term" value="P:bacterial-type flagellum-dependent swarming motility"/>
    <property type="evidence" value="ECO:0007669"/>
    <property type="project" value="InterPro"/>
</dbReference>
<feature type="transmembrane region" description="Helical" evidence="9">
    <location>
        <begin position="180"/>
        <end position="201"/>
    </location>
</feature>
<keyword evidence="4" id="KW-1003">Cell membrane</keyword>
<dbReference type="GO" id="GO:0006935">
    <property type="term" value="P:chemotaxis"/>
    <property type="evidence" value="ECO:0007669"/>
    <property type="project" value="InterPro"/>
</dbReference>
<evidence type="ECO:0000256" key="6">
    <source>
        <dbReference type="ARBA" id="ARBA00022779"/>
    </source>
</evidence>
<dbReference type="EMBL" id="CP036313">
    <property type="protein sequence ID" value="QBH12158.1"/>
    <property type="molecule type" value="Genomic_DNA"/>
</dbReference>
<proteinExistence type="inferred from homology"/>
<accession>A0A328FGH7</accession>
<keyword evidence="14" id="KW-1185">Reference proteome</keyword>
<evidence type="ECO:0000259" key="10">
    <source>
        <dbReference type="Pfam" id="PF01618"/>
    </source>
</evidence>
<evidence type="ECO:0000256" key="7">
    <source>
        <dbReference type="ARBA" id="ARBA00022989"/>
    </source>
</evidence>
<feature type="transmembrane region" description="Helical" evidence="9">
    <location>
        <begin position="147"/>
        <end position="168"/>
    </location>
</feature>
<dbReference type="Pfam" id="PF01618">
    <property type="entry name" value="MotA_ExbB"/>
    <property type="match status" value="1"/>
</dbReference>
<reference evidence="11 14" key="2">
    <citation type="submission" date="2019-02" db="EMBL/GenBank/DDBJ databases">
        <title>Complete genome sequence of Desulfobacter hydrogenophilus AcRS1.</title>
        <authorList>
            <person name="Marietou A."/>
            <person name="Lund M.B."/>
            <person name="Marshall I.P.G."/>
            <person name="Schreiber L."/>
            <person name="Jorgensen B."/>
        </authorList>
    </citation>
    <scope>NUCLEOTIDE SEQUENCE [LARGE SCALE GENOMIC DNA]</scope>
    <source>
        <strain evidence="11 14">AcRS1</strain>
    </source>
</reference>
<dbReference type="GO" id="GO:0005886">
    <property type="term" value="C:plasma membrane"/>
    <property type="evidence" value="ECO:0007669"/>
    <property type="project" value="UniProtKB-SubCell"/>
</dbReference>
<comment type="similarity">
    <text evidence="2">Belongs to the MotA family.</text>
</comment>
<keyword evidence="12" id="KW-0969">Cilium</keyword>
<gene>
    <name evidence="12" type="ORF">DO021_03145</name>
    <name evidence="11" type="ORF">EYB58_03975</name>
</gene>
<dbReference type="Proteomes" id="UP000293902">
    <property type="component" value="Chromosome"/>
</dbReference>
<evidence type="ECO:0000313" key="13">
    <source>
        <dbReference type="Proteomes" id="UP000248798"/>
    </source>
</evidence>
<dbReference type="EMBL" id="QLNI01000004">
    <property type="protein sequence ID" value="RAM03519.1"/>
    <property type="molecule type" value="Genomic_DNA"/>
</dbReference>
<keyword evidence="5 9" id="KW-0812">Transmembrane</keyword>
<protein>
    <submittedName>
        <fullName evidence="12">Flagellar motor component</fullName>
    </submittedName>
</protein>
<dbReference type="PANTHER" id="PTHR30433">
    <property type="entry name" value="CHEMOTAXIS PROTEIN MOTA"/>
    <property type="match status" value="1"/>
</dbReference>
<dbReference type="RefSeq" id="WP_111953616.1">
    <property type="nucleotide sequence ID" value="NZ_CP036313.1"/>
</dbReference>
<evidence type="ECO:0000256" key="5">
    <source>
        <dbReference type="ARBA" id="ARBA00022692"/>
    </source>
</evidence>
<keyword evidence="12" id="KW-0282">Flagellum</keyword>
<sequence>MLQKILPAAGIIVFILLSGTVSELSSIALNIKSNLIILTGAFVCSLVSYPFRLFSDLFVNVRKAFSGEKTDLNALIKQIEVLASIRRRDGKLVLDQKSKNIDNPFLKMGMEMIADGFDRYTIIKTLERRYDNFLQARRSQADLINTFIKLMPVFGFVGTIIGLINVLSHMGSAELIGKGVATALLTTFYGLLYANIIFLPIAKKLAEKTKHDAMELSLIIEGILDIAEKTNAKAIGYRLRYCIGDYFQDDWTVGRKSQARPMRLPRLHPHPKKQEPMAG</sequence>
<dbReference type="PROSITE" id="PS01307">
    <property type="entry name" value="MOTA"/>
    <property type="match status" value="1"/>
</dbReference>
<evidence type="ECO:0000256" key="1">
    <source>
        <dbReference type="ARBA" id="ARBA00004651"/>
    </source>
</evidence>